<evidence type="ECO:0000313" key="2">
    <source>
        <dbReference type="Proteomes" id="UP000309997"/>
    </source>
</evidence>
<organism evidence="1 2">
    <name type="scientific">Populus alba</name>
    <name type="common">White poplar</name>
    <dbReference type="NCBI Taxonomy" id="43335"/>
    <lineage>
        <taxon>Eukaryota</taxon>
        <taxon>Viridiplantae</taxon>
        <taxon>Streptophyta</taxon>
        <taxon>Embryophyta</taxon>
        <taxon>Tracheophyta</taxon>
        <taxon>Spermatophyta</taxon>
        <taxon>Magnoliopsida</taxon>
        <taxon>eudicotyledons</taxon>
        <taxon>Gunneridae</taxon>
        <taxon>Pentapetalae</taxon>
        <taxon>rosids</taxon>
        <taxon>fabids</taxon>
        <taxon>Malpighiales</taxon>
        <taxon>Salicaceae</taxon>
        <taxon>Saliceae</taxon>
        <taxon>Populus</taxon>
    </lineage>
</organism>
<gene>
    <name evidence="1" type="ORF">D5086_018480</name>
</gene>
<sequence length="219" mass="24463">MVFCCEKFARQVNKERKRLWKVGVWLWRGLLRGQRMIDEKGGEGKDKRFQVKEKICAIEVAVPGLYRQRWSGGGDVVGNFRRARAWGTFLSSALKAANLTLLARTVIELSTTGPTPYVWSVKGNRKATMSQNLFAGQDVGSLTPQRGYLTLVSGPLFILGTCEVSRKNQNCEAGGVILALGCKLARVAPSYKSMYAEINNGDLSLVLNIQELERNRRQH</sequence>
<dbReference type="Proteomes" id="UP000309997">
    <property type="component" value="Unassembled WGS sequence"/>
</dbReference>
<name>A0ACC4BQH9_POPAL</name>
<proteinExistence type="predicted"/>
<keyword evidence="2" id="KW-1185">Reference proteome</keyword>
<dbReference type="EMBL" id="RCHU02000009">
    <property type="protein sequence ID" value="KAL3580645.1"/>
    <property type="molecule type" value="Genomic_DNA"/>
</dbReference>
<protein>
    <submittedName>
        <fullName evidence="1">Uncharacterized protein</fullName>
    </submittedName>
</protein>
<accession>A0ACC4BQH9</accession>
<evidence type="ECO:0000313" key="1">
    <source>
        <dbReference type="EMBL" id="KAL3580645.1"/>
    </source>
</evidence>
<reference evidence="1 2" key="1">
    <citation type="journal article" date="2024" name="Plant Biotechnol. J.">
        <title>Genome and CRISPR/Cas9 system of a widespread forest tree (Populus alba) in the world.</title>
        <authorList>
            <person name="Liu Y.J."/>
            <person name="Jiang P.F."/>
            <person name="Han X.M."/>
            <person name="Li X.Y."/>
            <person name="Wang H.M."/>
            <person name="Wang Y.J."/>
            <person name="Wang X.X."/>
            <person name="Zeng Q.Y."/>
        </authorList>
    </citation>
    <scope>NUCLEOTIDE SEQUENCE [LARGE SCALE GENOMIC DNA]</scope>
    <source>
        <strain evidence="2">cv. PAL-ZL1</strain>
    </source>
</reference>
<comment type="caution">
    <text evidence="1">The sequence shown here is derived from an EMBL/GenBank/DDBJ whole genome shotgun (WGS) entry which is preliminary data.</text>
</comment>